<dbReference type="EMBL" id="BFAA01001270">
    <property type="protein sequence ID" value="GCB62805.1"/>
    <property type="molecule type" value="Genomic_DNA"/>
</dbReference>
<dbReference type="GO" id="GO:0004930">
    <property type="term" value="F:G protein-coupled receptor activity"/>
    <property type="evidence" value="ECO:0007669"/>
    <property type="project" value="UniProtKB-KW"/>
</dbReference>
<evidence type="ECO:0000313" key="14">
    <source>
        <dbReference type="Proteomes" id="UP000288216"/>
    </source>
</evidence>
<feature type="transmembrane region" description="Helical" evidence="11">
    <location>
        <begin position="57"/>
        <end position="76"/>
    </location>
</feature>
<evidence type="ECO:0000313" key="13">
    <source>
        <dbReference type="EMBL" id="GCB62805.1"/>
    </source>
</evidence>
<reference evidence="13 14" key="1">
    <citation type="journal article" date="2018" name="Nat. Ecol. Evol.">
        <title>Shark genomes provide insights into elasmobranch evolution and the origin of vertebrates.</title>
        <authorList>
            <person name="Hara Y"/>
            <person name="Yamaguchi K"/>
            <person name="Onimaru K"/>
            <person name="Kadota M"/>
            <person name="Koyanagi M"/>
            <person name="Keeley SD"/>
            <person name="Tatsumi K"/>
            <person name="Tanaka K"/>
            <person name="Motone F"/>
            <person name="Kageyama Y"/>
            <person name="Nozu R"/>
            <person name="Adachi N"/>
            <person name="Nishimura O"/>
            <person name="Nakagawa R"/>
            <person name="Tanegashima C"/>
            <person name="Kiyatake I"/>
            <person name="Matsumoto R"/>
            <person name="Murakumo K"/>
            <person name="Nishida K"/>
            <person name="Terakita A"/>
            <person name="Kuratani S"/>
            <person name="Sato K"/>
            <person name="Hyodo S Kuraku.S."/>
        </authorList>
    </citation>
    <scope>NUCLEOTIDE SEQUENCE [LARGE SCALE GENOMIC DNA]</scope>
</reference>
<dbReference type="InterPro" id="IPR000276">
    <property type="entry name" value="GPCR_Rhodpsn"/>
</dbReference>
<feature type="transmembrane region" description="Helical" evidence="11">
    <location>
        <begin position="25"/>
        <end position="45"/>
    </location>
</feature>
<keyword evidence="10" id="KW-0807">Transducer</keyword>
<evidence type="ECO:0000256" key="1">
    <source>
        <dbReference type="ARBA" id="ARBA00004651"/>
    </source>
</evidence>
<feature type="domain" description="G-protein coupled receptors family 1 profile" evidence="12">
    <location>
        <begin position="36"/>
        <end position="282"/>
    </location>
</feature>
<protein>
    <recommendedName>
        <fullName evidence="12">G-protein coupled receptors family 1 profile domain-containing protein</fullName>
    </recommendedName>
</protein>
<evidence type="ECO:0000256" key="11">
    <source>
        <dbReference type="SAM" id="Phobius"/>
    </source>
</evidence>
<evidence type="ECO:0000256" key="4">
    <source>
        <dbReference type="ARBA" id="ARBA00022989"/>
    </source>
</evidence>
<evidence type="ECO:0000256" key="6">
    <source>
        <dbReference type="ARBA" id="ARBA00023136"/>
    </source>
</evidence>
<comment type="caution">
    <text evidence="13">The sequence shown here is derived from an EMBL/GenBank/DDBJ whole genome shotgun (WGS) entry which is preliminary data.</text>
</comment>
<dbReference type="Pfam" id="PF00001">
    <property type="entry name" value="7tm_1"/>
    <property type="match status" value="1"/>
</dbReference>
<dbReference type="SUPFAM" id="SSF81321">
    <property type="entry name" value="Family A G protein-coupled receptor-like"/>
    <property type="match status" value="1"/>
</dbReference>
<keyword evidence="5" id="KW-0297">G-protein coupled receptor</keyword>
<comment type="subcellular location">
    <subcellularLocation>
        <location evidence="1">Cell membrane</location>
        <topology evidence="1">Multi-pass membrane protein</topology>
    </subcellularLocation>
</comment>
<evidence type="ECO:0000256" key="10">
    <source>
        <dbReference type="ARBA" id="ARBA00023224"/>
    </source>
</evidence>
<evidence type="ECO:0000259" key="12">
    <source>
        <dbReference type="PROSITE" id="PS50262"/>
    </source>
</evidence>
<dbReference type="InterPro" id="IPR005464">
    <property type="entry name" value="Psych_rcpt"/>
</dbReference>
<accession>A0A401NPI6</accession>
<evidence type="ECO:0000256" key="7">
    <source>
        <dbReference type="ARBA" id="ARBA00023157"/>
    </source>
</evidence>
<dbReference type="GO" id="GO:0005886">
    <property type="term" value="C:plasma membrane"/>
    <property type="evidence" value="ECO:0007669"/>
    <property type="project" value="UniProtKB-SubCell"/>
</dbReference>
<dbReference type="OMA" id="VIMYNSF"/>
<evidence type="ECO:0000256" key="5">
    <source>
        <dbReference type="ARBA" id="ARBA00023040"/>
    </source>
</evidence>
<dbReference type="PROSITE" id="PS50262">
    <property type="entry name" value="G_PROTEIN_RECEP_F1_2"/>
    <property type="match status" value="1"/>
</dbReference>
<dbReference type="STRING" id="75743.A0A401NPI6"/>
<feature type="transmembrane region" description="Helical" evidence="11">
    <location>
        <begin position="224"/>
        <end position="245"/>
    </location>
</feature>
<feature type="transmembrane region" description="Helical" evidence="11">
    <location>
        <begin position="88"/>
        <end position="111"/>
    </location>
</feature>
<keyword evidence="7" id="KW-1015">Disulfide bond</keyword>
<dbReference type="PANTHER" id="PTHR24234">
    <property type="entry name" value="LYSOPHOSPHATIDIC ACID RECEPTOR 5/SPHINGOSYLPHOSPHORYLCHOLINE RECEPTOR"/>
    <property type="match status" value="1"/>
</dbReference>
<dbReference type="PRINTS" id="PR01649">
    <property type="entry name" value="PSYCHOSINER"/>
</dbReference>
<dbReference type="PANTHER" id="PTHR24234:SF15">
    <property type="entry name" value="G PROTEIN-COUPLED RECEPTOR 65"/>
    <property type="match status" value="1"/>
</dbReference>
<dbReference type="Gene3D" id="1.20.1070.10">
    <property type="entry name" value="Rhodopsin 7-helix transmembrane proteins"/>
    <property type="match status" value="1"/>
</dbReference>
<feature type="transmembrane region" description="Helical" evidence="11">
    <location>
        <begin position="181"/>
        <end position="204"/>
    </location>
</feature>
<keyword evidence="3 11" id="KW-0812">Transmembrane</keyword>
<evidence type="ECO:0000256" key="8">
    <source>
        <dbReference type="ARBA" id="ARBA00023170"/>
    </source>
</evidence>
<dbReference type="OrthoDB" id="6021389at2759"/>
<name>A0A401NPI6_SCYTO</name>
<feature type="transmembrane region" description="Helical" evidence="11">
    <location>
        <begin position="132"/>
        <end position="151"/>
    </location>
</feature>
<evidence type="ECO:0000256" key="9">
    <source>
        <dbReference type="ARBA" id="ARBA00023180"/>
    </source>
</evidence>
<dbReference type="AlphaFoldDB" id="A0A401NPI6"/>
<organism evidence="13 14">
    <name type="scientific">Scyliorhinus torazame</name>
    <name type="common">Cloudy catshark</name>
    <name type="synonym">Catulus torazame</name>
    <dbReference type="NCBI Taxonomy" id="75743"/>
    <lineage>
        <taxon>Eukaryota</taxon>
        <taxon>Metazoa</taxon>
        <taxon>Chordata</taxon>
        <taxon>Craniata</taxon>
        <taxon>Vertebrata</taxon>
        <taxon>Chondrichthyes</taxon>
        <taxon>Elasmobranchii</taxon>
        <taxon>Galeomorphii</taxon>
        <taxon>Galeoidea</taxon>
        <taxon>Carcharhiniformes</taxon>
        <taxon>Scyliorhinidae</taxon>
        <taxon>Scyliorhinus</taxon>
    </lineage>
</organism>
<keyword evidence="2" id="KW-1003">Cell membrane</keyword>
<dbReference type="InterPro" id="IPR017452">
    <property type="entry name" value="GPCR_Rhodpsn_7TM"/>
</dbReference>
<sequence length="311" mass="35517">MDNVTQSNSNCSVDTSVESVLVPSMYMASFLVSIPGNCLSIYVACLHVKRDNEIGIYLLNLSVVDILYTLTLPYWFMEYIIVIPNKALYNVLIIVMYSTMYLSPAFLCCISMNRYLAIVHPLRFFGLRTVRATILASSVCWTIQLMFHALLLHRQNFFSTFASSLVYVEVYPMKSTLFVEYIARFSAGFCLPLTLLLFCSHRIFKAIEGSITTVKKEKKKIAKLLFQLILVYVISFGPYQIVMLVRSLVEPGNCNFAQKTYTFYKVAFALTGLNCAADPIIYCLLCESAKCDISNFFMRMKINLQRLYAKF</sequence>
<keyword evidence="9" id="KW-0325">Glycoprotein</keyword>
<keyword evidence="14" id="KW-1185">Reference proteome</keyword>
<dbReference type="Proteomes" id="UP000288216">
    <property type="component" value="Unassembled WGS sequence"/>
</dbReference>
<keyword evidence="8" id="KW-0675">Receptor</keyword>
<evidence type="ECO:0000256" key="3">
    <source>
        <dbReference type="ARBA" id="ARBA00022692"/>
    </source>
</evidence>
<evidence type="ECO:0000256" key="2">
    <source>
        <dbReference type="ARBA" id="ARBA00022475"/>
    </source>
</evidence>
<dbReference type="PRINTS" id="PR00237">
    <property type="entry name" value="GPCRRHODOPSN"/>
</dbReference>
<proteinExistence type="predicted"/>
<keyword evidence="6 11" id="KW-0472">Membrane</keyword>
<keyword evidence="4 11" id="KW-1133">Transmembrane helix</keyword>
<gene>
    <name evidence="13" type="ORF">scyTo_0004315</name>
</gene>